<dbReference type="GO" id="GO:0004357">
    <property type="term" value="F:glutamate-cysteine ligase activity"/>
    <property type="evidence" value="ECO:0007669"/>
    <property type="project" value="InterPro"/>
</dbReference>
<accession>A0A1G9UPM8</accession>
<keyword evidence="2" id="KW-1185">Reference proteome</keyword>
<dbReference type="PANTHER" id="PTHR36510">
    <property type="entry name" value="GLUTAMATE--CYSTEINE LIGASE 2-RELATED"/>
    <property type="match status" value="1"/>
</dbReference>
<proteinExistence type="predicted"/>
<dbReference type="PANTHER" id="PTHR36510:SF1">
    <property type="entry name" value="GLUTAMATE--CYSTEINE LIGASE 2-RELATED"/>
    <property type="match status" value="1"/>
</dbReference>
<protein>
    <submittedName>
        <fullName evidence="1">Glutamate-cysteine ligase family 2(GCS2)</fullName>
    </submittedName>
</protein>
<dbReference type="Pfam" id="PF04107">
    <property type="entry name" value="GCS2"/>
    <property type="match status" value="1"/>
</dbReference>
<dbReference type="GO" id="GO:0042398">
    <property type="term" value="P:modified amino acid biosynthetic process"/>
    <property type="evidence" value="ECO:0007669"/>
    <property type="project" value="InterPro"/>
</dbReference>
<dbReference type="InterPro" id="IPR050141">
    <property type="entry name" value="GCL_type2/YbdK_subfam"/>
</dbReference>
<dbReference type="EMBL" id="FNHL01000002">
    <property type="protein sequence ID" value="SDM61816.1"/>
    <property type="molecule type" value="Genomic_DNA"/>
</dbReference>
<organism evidence="1 2">
    <name type="scientific">Halogranum gelatinilyticum</name>
    <dbReference type="NCBI Taxonomy" id="660521"/>
    <lineage>
        <taxon>Archaea</taxon>
        <taxon>Methanobacteriati</taxon>
        <taxon>Methanobacteriota</taxon>
        <taxon>Stenosarchaea group</taxon>
        <taxon>Halobacteria</taxon>
        <taxon>Halobacteriales</taxon>
        <taxon>Haloferacaceae</taxon>
    </lineage>
</organism>
<dbReference type="SUPFAM" id="SSF55931">
    <property type="entry name" value="Glutamine synthetase/guanido kinase"/>
    <property type="match status" value="1"/>
</dbReference>
<dbReference type="OrthoDB" id="156252at2157"/>
<reference evidence="2" key="1">
    <citation type="submission" date="2016-10" db="EMBL/GenBank/DDBJ databases">
        <authorList>
            <person name="Varghese N."/>
            <person name="Submissions S."/>
        </authorList>
    </citation>
    <scope>NUCLEOTIDE SEQUENCE [LARGE SCALE GENOMIC DNA]</scope>
    <source>
        <strain evidence="2">CGMCC 1.10119</strain>
    </source>
</reference>
<sequence length="370" mass="41519">MPPHQSEPIRRSIEVEYWVVDDRGKLVEPGEIIDAAEGVEREFVEPMVEIKTTPCETTAELRAELFDRVGTAVERADGLGKRLVPLATPVNHEEIREIESDRTRIQNQVVGDAFQYVRHCAGTHIHVEQQPGRAADQLNTLVALDPALALVNSSRYFRGGRLAAGARSKLYRWMAYDDVPHQGRLWPYIDDTEEWTRRLERRYEDFTTAALDAGVGRRALQSAFDAESAVWTPVQLRSEFGTVEWRSPDTALPSQVAQLADDVVDVVEHACDTSVRIDGQTGGRVNDEVVLPEFATVVDHVDSAIRDGLSSEQVRAYLDRMGFDVDAYSPLAPEIDREGRVSAEEAREIRLEYADRLSAEVRQKEPLAAD</sequence>
<evidence type="ECO:0000313" key="2">
    <source>
        <dbReference type="Proteomes" id="UP000199451"/>
    </source>
</evidence>
<name>A0A1G9UPM8_9EURY</name>
<dbReference type="AlphaFoldDB" id="A0A1G9UPM8"/>
<dbReference type="InterPro" id="IPR014746">
    <property type="entry name" value="Gln_synth/guanido_kin_cat_dom"/>
</dbReference>
<evidence type="ECO:0000313" key="1">
    <source>
        <dbReference type="EMBL" id="SDM61816.1"/>
    </source>
</evidence>
<dbReference type="STRING" id="660521.SAMN04487949_2279"/>
<dbReference type="Proteomes" id="UP000199451">
    <property type="component" value="Unassembled WGS sequence"/>
</dbReference>
<gene>
    <name evidence="1" type="ORF">SAMN04487949_2279</name>
</gene>
<dbReference type="InterPro" id="IPR006336">
    <property type="entry name" value="GCS2"/>
</dbReference>
<dbReference type="Gene3D" id="3.30.590.20">
    <property type="match status" value="1"/>
</dbReference>
<dbReference type="RefSeq" id="WP_089697554.1">
    <property type="nucleotide sequence ID" value="NZ_FNHL01000002.1"/>
</dbReference>
<keyword evidence="1" id="KW-0436">Ligase</keyword>